<feature type="domain" description="Methyl-accepting transducer" evidence="14">
    <location>
        <begin position="270"/>
        <end position="499"/>
    </location>
</feature>
<dbReference type="Proteomes" id="UP001162135">
    <property type="component" value="Unassembled WGS sequence"/>
</dbReference>
<dbReference type="CDD" id="cd11386">
    <property type="entry name" value="MCP_signal"/>
    <property type="match status" value="1"/>
</dbReference>
<evidence type="ECO:0000256" key="6">
    <source>
        <dbReference type="ARBA" id="ARBA00022692"/>
    </source>
</evidence>
<keyword evidence="2" id="KW-1003">Cell membrane</keyword>
<evidence type="ECO:0000256" key="2">
    <source>
        <dbReference type="ARBA" id="ARBA00022475"/>
    </source>
</evidence>
<dbReference type="PANTHER" id="PTHR43531:SF14">
    <property type="entry name" value="METHYL-ACCEPTING CHEMOTAXIS PROTEIN I-RELATED"/>
    <property type="match status" value="1"/>
</dbReference>
<comment type="similarity">
    <text evidence="10">Belongs to the methyl-accepting chemotaxis (MCP) protein family.</text>
</comment>
<gene>
    <name evidence="16" type="ORF">CUR86_00040</name>
    <name evidence="17" type="ORF">CUR86_20410</name>
</gene>
<reference evidence="16" key="1">
    <citation type="journal article" date="2015" name="Antonie Van Leeuwenhoek">
        <title>Comparative 16S rRNA signatures and multilocus sequence analysis for the genus Salinicola and description of Salinicola acroporae sp. nov., isolated from coral Acropora digitifera.</title>
        <authorList>
            <person name="Lepcha R.T."/>
            <person name="Poddar A."/>
            <person name="Schumann P."/>
            <person name="Das S.K."/>
        </authorList>
    </citation>
    <scope>NUCLEOTIDE SEQUENCE</scope>
    <source>
        <strain evidence="16">S4-41</strain>
    </source>
</reference>
<evidence type="ECO:0000259" key="14">
    <source>
        <dbReference type="PROSITE" id="PS50111"/>
    </source>
</evidence>
<organism evidence="16 18">
    <name type="scientific">Salinicola acroporae</name>
    <dbReference type="NCBI Taxonomy" id="1541440"/>
    <lineage>
        <taxon>Bacteria</taxon>
        <taxon>Pseudomonadati</taxon>
        <taxon>Pseudomonadota</taxon>
        <taxon>Gammaproteobacteria</taxon>
        <taxon>Oceanospirillales</taxon>
        <taxon>Halomonadaceae</taxon>
        <taxon>Salinicola</taxon>
    </lineage>
</organism>
<dbReference type="CDD" id="cd06225">
    <property type="entry name" value="HAMP"/>
    <property type="match status" value="1"/>
</dbReference>
<dbReference type="InterPro" id="IPR051310">
    <property type="entry name" value="MCP_chemotaxis"/>
</dbReference>
<dbReference type="PANTHER" id="PTHR43531">
    <property type="entry name" value="PROTEIN ICFG"/>
    <property type="match status" value="1"/>
</dbReference>
<evidence type="ECO:0000313" key="17">
    <source>
        <dbReference type="EMBL" id="MDH4574549.1"/>
    </source>
</evidence>
<evidence type="ECO:0000256" key="1">
    <source>
        <dbReference type="ARBA" id="ARBA00004429"/>
    </source>
</evidence>
<evidence type="ECO:0000256" key="13">
    <source>
        <dbReference type="SAM" id="Phobius"/>
    </source>
</evidence>
<keyword evidence="9 11" id="KW-0807">Transducer</keyword>
<evidence type="ECO:0000256" key="7">
    <source>
        <dbReference type="ARBA" id="ARBA00022989"/>
    </source>
</evidence>
<evidence type="ECO:0000313" key="16">
    <source>
        <dbReference type="EMBL" id="MDH4571009.1"/>
    </source>
</evidence>
<evidence type="ECO:0000256" key="8">
    <source>
        <dbReference type="ARBA" id="ARBA00023136"/>
    </source>
</evidence>
<keyword evidence="6 13" id="KW-0812">Transmembrane</keyword>
<evidence type="ECO:0000256" key="10">
    <source>
        <dbReference type="ARBA" id="ARBA00029447"/>
    </source>
</evidence>
<protein>
    <submittedName>
        <fullName evidence="16">Methyl-accepting chemotaxis protein</fullName>
    </submittedName>
</protein>
<sequence>MLLLNRSVKLRLAASLGACVVMLFIVGSFGLFGLSSTKDALERTYQGNVLTLKALSRIDRALLSNRVKITAEQRDRDPESARTTQQEIAENDAIIDAAWQDYYPNRISGPREREMADAFITSLAKLRPTIAELNTAMIGNDFDRARVIATTTLRQQYPDVLNGIQQLVERNSAQAAESFEGAVALYEWERKLVIGTMIGALIASVLLALWLIRGIMTPLGKAQDLANAMADGNLDNAIDITCKDEFGVMLRSLKAMESQFSHIVMSVRGNAQSVSIAADEIAQGTDDLSRRTQEQAASLEQTAASMDEITSTVRQNAENAAEADRLVHDVSQRANAGGEVAGEAVKAMEGINSSSRKIAGIVGLIDEIAFQTNLLALNASVEAARAGEQGRGFAVVASEVRNLAGRSADAAKEIKQLVQESMGQVDAGTELVNRAGHALEEIVEGVARVTTLVGEIAVASREQAQGIDQVNTAVSQMDGVTQQNASLVEESSAAGRSLQSQAASLLKEVSFFKGAASATTQALPAASTGVASTVPRPQGLKRPPAKAVPRQAETEEWTAF</sequence>
<feature type="domain" description="HAMP" evidence="15">
    <location>
        <begin position="213"/>
        <end position="265"/>
    </location>
</feature>
<dbReference type="RefSeq" id="WP_110715035.1">
    <property type="nucleotide sequence ID" value="NZ_PGFS01000001.1"/>
</dbReference>
<dbReference type="Pfam" id="PF00672">
    <property type="entry name" value="HAMP"/>
    <property type="match status" value="1"/>
</dbReference>
<keyword evidence="5" id="KW-0997">Cell inner membrane</keyword>
<accession>A0ABT6HZP7</accession>
<comment type="subcellular location">
    <subcellularLocation>
        <location evidence="1">Cell inner membrane</location>
        <topology evidence="1">Multi-pass membrane protein</topology>
    </subcellularLocation>
</comment>
<evidence type="ECO:0000313" key="18">
    <source>
        <dbReference type="Proteomes" id="UP001162135"/>
    </source>
</evidence>
<evidence type="ECO:0000256" key="3">
    <source>
        <dbReference type="ARBA" id="ARBA00022481"/>
    </source>
</evidence>
<dbReference type="EMBL" id="PGFS01000001">
    <property type="protein sequence ID" value="MDH4574549.1"/>
    <property type="molecule type" value="Genomic_DNA"/>
</dbReference>
<dbReference type="SUPFAM" id="SSF58104">
    <property type="entry name" value="Methyl-accepting chemotaxis protein (MCP) signaling domain"/>
    <property type="match status" value="1"/>
</dbReference>
<keyword evidence="7 13" id="KW-1133">Transmembrane helix</keyword>
<evidence type="ECO:0000256" key="9">
    <source>
        <dbReference type="ARBA" id="ARBA00023224"/>
    </source>
</evidence>
<dbReference type="InterPro" id="IPR003660">
    <property type="entry name" value="HAMP_dom"/>
</dbReference>
<keyword evidence="4" id="KW-0145">Chemotaxis</keyword>
<name>A0ABT6HZP7_9GAMM</name>
<dbReference type="Pfam" id="PF02203">
    <property type="entry name" value="TarH"/>
    <property type="match status" value="1"/>
</dbReference>
<evidence type="ECO:0000259" key="15">
    <source>
        <dbReference type="PROSITE" id="PS50885"/>
    </source>
</evidence>
<dbReference type="PROSITE" id="PS50111">
    <property type="entry name" value="CHEMOTAXIS_TRANSDUC_2"/>
    <property type="match status" value="1"/>
</dbReference>
<dbReference type="EMBL" id="PGFS01000001">
    <property type="protein sequence ID" value="MDH4571009.1"/>
    <property type="molecule type" value="Genomic_DNA"/>
</dbReference>
<evidence type="ECO:0000256" key="11">
    <source>
        <dbReference type="PROSITE-ProRule" id="PRU00284"/>
    </source>
</evidence>
<evidence type="ECO:0000256" key="12">
    <source>
        <dbReference type="SAM" id="MobiDB-lite"/>
    </source>
</evidence>
<evidence type="ECO:0000256" key="4">
    <source>
        <dbReference type="ARBA" id="ARBA00022500"/>
    </source>
</evidence>
<proteinExistence type="inferred from homology"/>
<feature type="transmembrane region" description="Helical" evidence="13">
    <location>
        <begin position="192"/>
        <end position="212"/>
    </location>
</feature>
<dbReference type="SMART" id="SM00283">
    <property type="entry name" value="MA"/>
    <property type="match status" value="1"/>
</dbReference>
<dbReference type="PROSITE" id="PS50885">
    <property type="entry name" value="HAMP"/>
    <property type="match status" value="1"/>
</dbReference>
<dbReference type="InterPro" id="IPR003122">
    <property type="entry name" value="Tar_rcpt_lig-bd"/>
</dbReference>
<dbReference type="Gene3D" id="1.10.287.950">
    <property type="entry name" value="Methyl-accepting chemotaxis protein"/>
    <property type="match status" value="1"/>
</dbReference>
<evidence type="ECO:0000256" key="5">
    <source>
        <dbReference type="ARBA" id="ARBA00022519"/>
    </source>
</evidence>
<comment type="caution">
    <text evidence="16">The sequence shown here is derived from an EMBL/GenBank/DDBJ whole genome shotgun (WGS) entry which is preliminary data.</text>
</comment>
<dbReference type="InterPro" id="IPR004090">
    <property type="entry name" value="Chemotax_Me-accpt_rcpt"/>
</dbReference>
<keyword evidence="8 13" id="KW-0472">Membrane</keyword>
<feature type="region of interest" description="Disordered" evidence="12">
    <location>
        <begin position="523"/>
        <end position="560"/>
    </location>
</feature>
<keyword evidence="18" id="KW-1185">Reference proteome</keyword>
<keyword evidence="3" id="KW-0488">Methylation</keyword>
<reference evidence="16" key="2">
    <citation type="submission" date="2017-11" db="EMBL/GenBank/DDBJ databases">
        <authorList>
            <person name="Das S.K."/>
        </authorList>
    </citation>
    <scope>NUCLEOTIDE SEQUENCE</scope>
    <source>
        <strain evidence="16">S4-41</strain>
    </source>
</reference>
<dbReference type="PRINTS" id="PR00260">
    <property type="entry name" value="CHEMTRNSDUCR"/>
</dbReference>
<feature type="transmembrane region" description="Helical" evidence="13">
    <location>
        <begin position="12"/>
        <end position="34"/>
    </location>
</feature>
<dbReference type="Pfam" id="PF00015">
    <property type="entry name" value="MCPsignal"/>
    <property type="match status" value="1"/>
</dbReference>
<dbReference type="InterPro" id="IPR004089">
    <property type="entry name" value="MCPsignal_dom"/>
</dbReference>